<sequence>MLPLNYQKIIENKPYTKLLKEVPSELKNQLHNLSLIKRFQFKEYPKDLIADNTLDHTLRCVYLAKKINLRLNKAKLIRTLWVHDIPKLLTNDLTVIEKYRNLDADKNFRLREHKAAKKLLSSVDRSLLDLFNKADDFLKWKVMRVREIPLESIAAKIIDNSEGNMTFHYFVSGWVASEAYNPKLLPPTDSLIHTFRINNIMQNQLKLLPETHGKELANLIDTVLKTIGTFWKNVPQEKIPSVLGDYLKHSNITRN</sequence>
<name>A0A7C4XT05_UNCKA</name>
<proteinExistence type="predicted"/>
<organism evidence="2">
    <name type="scientific">candidate division WWE3 bacterium</name>
    <dbReference type="NCBI Taxonomy" id="2053526"/>
    <lineage>
        <taxon>Bacteria</taxon>
        <taxon>Katanobacteria</taxon>
    </lineage>
</organism>
<comment type="caution">
    <text evidence="2">The sequence shown here is derived from an EMBL/GenBank/DDBJ whole genome shotgun (WGS) entry which is preliminary data.</text>
</comment>
<dbReference type="SUPFAM" id="SSF109604">
    <property type="entry name" value="HD-domain/PDEase-like"/>
    <property type="match status" value="1"/>
</dbReference>
<evidence type="ECO:0000259" key="1">
    <source>
        <dbReference type="Pfam" id="PF13023"/>
    </source>
</evidence>
<dbReference type="EMBL" id="DSRT01000016">
    <property type="protein sequence ID" value="HGW29359.1"/>
    <property type="molecule type" value="Genomic_DNA"/>
</dbReference>
<reference evidence="2" key="1">
    <citation type="journal article" date="2020" name="mSystems">
        <title>Genome- and Community-Level Interaction Insights into Carbon Utilization and Element Cycling Functions of Hydrothermarchaeota in Hydrothermal Sediment.</title>
        <authorList>
            <person name="Zhou Z."/>
            <person name="Liu Y."/>
            <person name="Xu W."/>
            <person name="Pan J."/>
            <person name="Luo Z.H."/>
            <person name="Li M."/>
        </authorList>
    </citation>
    <scope>NUCLEOTIDE SEQUENCE [LARGE SCALE GENOMIC DNA]</scope>
    <source>
        <strain evidence="2">SpSt-417</strain>
    </source>
</reference>
<accession>A0A7C4XT05</accession>
<gene>
    <name evidence="2" type="ORF">ENR63_00315</name>
</gene>
<evidence type="ECO:0000313" key="2">
    <source>
        <dbReference type="EMBL" id="HGW29359.1"/>
    </source>
</evidence>
<dbReference type="InterPro" id="IPR006674">
    <property type="entry name" value="HD_domain"/>
</dbReference>
<dbReference type="Pfam" id="PF13023">
    <property type="entry name" value="HD_3"/>
    <property type="match status" value="1"/>
</dbReference>
<protein>
    <submittedName>
        <fullName evidence="2">HD domain-containing protein</fullName>
    </submittedName>
</protein>
<dbReference type="AlphaFoldDB" id="A0A7C4XT05"/>
<feature type="domain" description="HD" evidence="1">
    <location>
        <begin position="51"/>
        <end position="126"/>
    </location>
</feature>
<dbReference type="Gene3D" id="1.10.3210.10">
    <property type="entry name" value="Hypothetical protein af1432"/>
    <property type="match status" value="1"/>
</dbReference>